<dbReference type="Proteomes" id="UP000719500">
    <property type="component" value="Unassembled WGS sequence"/>
</dbReference>
<dbReference type="Pfam" id="PF07331">
    <property type="entry name" value="TctB"/>
    <property type="match status" value="1"/>
</dbReference>
<sequence length="151" mass="16820">MPLIIDGILLCVGSYWFVTSVTSLTLFQGMSIGGGLLPAFASGLLILLVIIEIVNTFRKEKIDKAYFQKTIRDVNWKDMIPLGIGVLCLIGSWLIGLFLTLTVMLFCWLKVLSKYSWKKSAVVTVCVMAFLYGVFKLWLQLPLPQGLLGLV</sequence>
<feature type="domain" description="DUF1468" evidence="2">
    <location>
        <begin position="7"/>
        <end position="144"/>
    </location>
</feature>
<organism evidence="3 4">
    <name type="scientific">Oscillibacter valericigenes</name>
    <dbReference type="NCBI Taxonomy" id="351091"/>
    <lineage>
        <taxon>Bacteria</taxon>
        <taxon>Bacillati</taxon>
        <taxon>Bacillota</taxon>
        <taxon>Clostridia</taxon>
        <taxon>Eubacteriales</taxon>
        <taxon>Oscillospiraceae</taxon>
        <taxon>Oscillibacter</taxon>
    </lineage>
</organism>
<dbReference type="RefSeq" id="WP_204805625.1">
    <property type="nucleotide sequence ID" value="NZ_JACSNS010000032.1"/>
</dbReference>
<comment type="caution">
    <text evidence="3">The sequence shown here is derived from an EMBL/GenBank/DDBJ whole genome shotgun (WGS) entry which is preliminary data.</text>
</comment>
<feature type="transmembrane region" description="Helical" evidence="1">
    <location>
        <begin position="79"/>
        <end position="109"/>
    </location>
</feature>
<proteinExistence type="predicted"/>
<feature type="transmembrane region" description="Helical" evidence="1">
    <location>
        <begin position="7"/>
        <end position="27"/>
    </location>
</feature>
<keyword evidence="4" id="KW-1185">Reference proteome</keyword>
<gene>
    <name evidence="3" type="ORF">H9X91_12980</name>
</gene>
<feature type="transmembrane region" description="Helical" evidence="1">
    <location>
        <begin position="39"/>
        <end position="58"/>
    </location>
</feature>
<accession>A0ABS2FZL7</accession>
<evidence type="ECO:0000259" key="2">
    <source>
        <dbReference type="Pfam" id="PF07331"/>
    </source>
</evidence>
<dbReference type="InterPro" id="IPR009936">
    <property type="entry name" value="DUF1468"/>
</dbReference>
<evidence type="ECO:0000256" key="1">
    <source>
        <dbReference type="SAM" id="Phobius"/>
    </source>
</evidence>
<keyword evidence="1" id="KW-0472">Membrane</keyword>
<keyword evidence="1" id="KW-1133">Transmembrane helix</keyword>
<name>A0ABS2FZL7_9FIRM</name>
<evidence type="ECO:0000313" key="3">
    <source>
        <dbReference type="EMBL" id="MBM6852350.1"/>
    </source>
</evidence>
<evidence type="ECO:0000313" key="4">
    <source>
        <dbReference type="Proteomes" id="UP000719500"/>
    </source>
</evidence>
<protein>
    <submittedName>
        <fullName evidence="3">Tripartite tricarboxylate transporter TctB family protein</fullName>
    </submittedName>
</protein>
<dbReference type="EMBL" id="JACSNX010000030">
    <property type="protein sequence ID" value="MBM6852350.1"/>
    <property type="molecule type" value="Genomic_DNA"/>
</dbReference>
<feature type="transmembrane region" description="Helical" evidence="1">
    <location>
        <begin position="121"/>
        <end position="139"/>
    </location>
</feature>
<keyword evidence="1" id="KW-0812">Transmembrane</keyword>
<reference evidence="3 4" key="1">
    <citation type="journal article" date="2021" name="Sci. Rep.">
        <title>The distribution of antibiotic resistance genes in chicken gut microbiota commensals.</title>
        <authorList>
            <person name="Juricova H."/>
            <person name="Matiasovicova J."/>
            <person name="Kubasova T."/>
            <person name="Cejkova D."/>
            <person name="Rychlik I."/>
        </authorList>
    </citation>
    <scope>NUCLEOTIDE SEQUENCE [LARGE SCALE GENOMIC DNA]</scope>
    <source>
        <strain evidence="3 4">An411</strain>
    </source>
</reference>